<protein>
    <submittedName>
        <fullName evidence="2">Uncharacterized protein</fullName>
    </submittedName>
</protein>
<organism evidence="2 3">
    <name type="scientific">Brassica carinata</name>
    <name type="common">Ethiopian mustard</name>
    <name type="synonym">Abyssinian cabbage</name>
    <dbReference type="NCBI Taxonomy" id="52824"/>
    <lineage>
        <taxon>Eukaryota</taxon>
        <taxon>Viridiplantae</taxon>
        <taxon>Streptophyta</taxon>
        <taxon>Embryophyta</taxon>
        <taxon>Tracheophyta</taxon>
        <taxon>Spermatophyta</taxon>
        <taxon>Magnoliopsida</taxon>
        <taxon>eudicotyledons</taxon>
        <taxon>Gunneridae</taxon>
        <taxon>Pentapetalae</taxon>
        <taxon>rosids</taxon>
        <taxon>malvids</taxon>
        <taxon>Brassicales</taxon>
        <taxon>Brassicaceae</taxon>
        <taxon>Brassiceae</taxon>
        <taxon>Brassica</taxon>
    </lineage>
</organism>
<dbReference type="EMBL" id="JAAMPC010000012">
    <property type="protein sequence ID" value="KAG2275972.1"/>
    <property type="molecule type" value="Genomic_DNA"/>
</dbReference>
<sequence>MSVALPRFVDAIQLVVMAAVPQIKEVNPQADPVVLFESDSESEYGYNDSQAEEEQVRKSYHR</sequence>
<keyword evidence="3" id="KW-1185">Reference proteome</keyword>
<feature type="region of interest" description="Disordered" evidence="1">
    <location>
        <begin position="39"/>
        <end position="62"/>
    </location>
</feature>
<evidence type="ECO:0000313" key="3">
    <source>
        <dbReference type="Proteomes" id="UP000886595"/>
    </source>
</evidence>
<gene>
    <name evidence="2" type="ORF">Bca52824_058527</name>
</gene>
<accession>A0A8X7UEN2</accession>
<evidence type="ECO:0000313" key="2">
    <source>
        <dbReference type="EMBL" id="KAG2275972.1"/>
    </source>
</evidence>
<proteinExistence type="predicted"/>
<comment type="caution">
    <text evidence="2">The sequence shown here is derived from an EMBL/GenBank/DDBJ whole genome shotgun (WGS) entry which is preliminary data.</text>
</comment>
<dbReference type="Proteomes" id="UP000886595">
    <property type="component" value="Unassembled WGS sequence"/>
</dbReference>
<evidence type="ECO:0000256" key="1">
    <source>
        <dbReference type="SAM" id="MobiDB-lite"/>
    </source>
</evidence>
<dbReference type="AlphaFoldDB" id="A0A8X7UEN2"/>
<name>A0A8X7UEN2_BRACI</name>
<reference evidence="2 3" key="1">
    <citation type="submission" date="2020-02" db="EMBL/GenBank/DDBJ databases">
        <authorList>
            <person name="Ma Q."/>
            <person name="Huang Y."/>
            <person name="Song X."/>
            <person name="Pei D."/>
        </authorList>
    </citation>
    <scope>NUCLEOTIDE SEQUENCE [LARGE SCALE GENOMIC DNA]</scope>
    <source>
        <strain evidence="2">Sxm20200214</strain>
        <tissue evidence="2">Leaf</tissue>
    </source>
</reference>